<keyword evidence="4 7" id="KW-0963">Cytoplasm</keyword>
<sequence length="422" mass="45922">MPEASLASQEWKVPTRAIFNASDVHKFSTSRTYADYLGFVRKCGEAVKAKGISSGQYPVSPAVEKIEKMLGEMEGWVAEYPPLKQPMRFGNKAFCSWHSRLVSEAPRMMAALLPKELAEAGAVRELLPYLCSSFGHEQRIDYGTGHETQFAVWLCCLVKIGVMAEEDLPALVLRCFMGYLRVMRLLHKSYVLEPAGSHGVWGLDDYHCLPFVWGAAQLIDHASLTPLSVTNEETLVEFSDDWMYIGALKFAWDLKSGAPFAECCPMLNDISALPSWKKLCILLCVVYSGMLKLYEGEVLQKLPVVQHFLFGSLLPATWQQPGSAEAHKPPPIPPPASPGFDPYIDAQAPWAGEQAELQELELPASATGSEALAHMAQTMRLGPAVGGTSGGPGAPKVDHTRDELGTVPEQKEGGGGGTGKAS</sequence>
<comment type="function">
    <text evidence="7">PPIases accelerate the folding of proteins. It catalyzes the cis-trans isomerization of proline imidic peptide bonds in oligopeptides.</text>
</comment>
<dbReference type="AlphaFoldDB" id="A0A835YQF2"/>
<dbReference type="PANTHER" id="PTHR10012:SF0">
    <property type="entry name" value="SERINE_THREONINE-PROTEIN PHOSPHATASE 2A ACTIVATOR"/>
    <property type="match status" value="1"/>
</dbReference>
<proteinExistence type="inferred from homology"/>
<dbReference type="InterPro" id="IPR043170">
    <property type="entry name" value="PTPA_C_lid"/>
</dbReference>
<feature type="compositionally biased region" description="Gly residues" evidence="8">
    <location>
        <begin position="413"/>
        <end position="422"/>
    </location>
</feature>
<keyword evidence="5 7" id="KW-0697">Rotamase</keyword>
<dbReference type="PANTHER" id="PTHR10012">
    <property type="entry name" value="SERINE/THREONINE-PROTEIN PHOSPHATASE 2A REGULATORY SUBUNIT B"/>
    <property type="match status" value="1"/>
</dbReference>
<dbReference type="Gene3D" id="1.20.120.1150">
    <property type="match status" value="1"/>
</dbReference>
<keyword evidence="10" id="KW-1185">Reference proteome</keyword>
<dbReference type="Proteomes" id="UP000664859">
    <property type="component" value="Unassembled WGS sequence"/>
</dbReference>
<comment type="catalytic activity">
    <reaction evidence="1 7">
        <text>[protein]-peptidylproline (omega=180) = [protein]-peptidylproline (omega=0)</text>
        <dbReference type="Rhea" id="RHEA:16237"/>
        <dbReference type="Rhea" id="RHEA-COMP:10747"/>
        <dbReference type="Rhea" id="RHEA-COMP:10748"/>
        <dbReference type="ChEBI" id="CHEBI:83833"/>
        <dbReference type="ChEBI" id="CHEBI:83834"/>
        <dbReference type="EC" id="5.2.1.8"/>
    </reaction>
</comment>
<evidence type="ECO:0000256" key="4">
    <source>
        <dbReference type="ARBA" id="ARBA00022490"/>
    </source>
</evidence>
<dbReference type="InterPro" id="IPR004327">
    <property type="entry name" value="Phstyr_phstse_ac"/>
</dbReference>
<dbReference type="GO" id="GO:0008160">
    <property type="term" value="F:protein tyrosine phosphatase activator activity"/>
    <property type="evidence" value="ECO:0007669"/>
    <property type="project" value="TreeGrafter"/>
</dbReference>
<dbReference type="CDD" id="cd04087">
    <property type="entry name" value="PTPA"/>
    <property type="match status" value="1"/>
</dbReference>
<evidence type="ECO:0000313" key="10">
    <source>
        <dbReference type="Proteomes" id="UP000664859"/>
    </source>
</evidence>
<dbReference type="InterPro" id="IPR037218">
    <property type="entry name" value="PTPA_sf"/>
</dbReference>
<feature type="compositionally biased region" description="Gly residues" evidence="8">
    <location>
        <begin position="384"/>
        <end position="393"/>
    </location>
</feature>
<dbReference type="GO" id="GO:0005737">
    <property type="term" value="C:cytoplasm"/>
    <property type="evidence" value="ECO:0007669"/>
    <property type="project" value="UniProtKB-SubCell"/>
</dbReference>
<protein>
    <recommendedName>
        <fullName evidence="7">Serine/threonine-protein phosphatase 2A activator</fullName>
        <ecNumber evidence="7">5.2.1.8</ecNumber>
    </recommendedName>
    <alternativeName>
        <fullName evidence="7">Phosphotyrosyl phosphatase activator</fullName>
    </alternativeName>
</protein>
<dbReference type="FunFam" id="1.20.120.1150:FF:000002">
    <property type="entry name" value="Serine/threonine-protein phosphatase 2A activator"/>
    <property type="match status" value="1"/>
</dbReference>
<dbReference type="EC" id="5.2.1.8" evidence="7"/>
<evidence type="ECO:0000313" key="9">
    <source>
        <dbReference type="EMBL" id="KAG5179196.1"/>
    </source>
</evidence>
<organism evidence="9 10">
    <name type="scientific">Tribonema minus</name>
    <dbReference type="NCBI Taxonomy" id="303371"/>
    <lineage>
        <taxon>Eukaryota</taxon>
        <taxon>Sar</taxon>
        <taxon>Stramenopiles</taxon>
        <taxon>Ochrophyta</taxon>
        <taxon>PX clade</taxon>
        <taxon>Xanthophyceae</taxon>
        <taxon>Tribonematales</taxon>
        <taxon>Tribonemataceae</taxon>
        <taxon>Tribonema</taxon>
    </lineage>
</organism>
<feature type="region of interest" description="Disordered" evidence="8">
    <location>
        <begin position="320"/>
        <end position="345"/>
    </location>
</feature>
<evidence type="ECO:0000256" key="5">
    <source>
        <dbReference type="ARBA" id="ARBA00023110"/>
    </source>
</evidence>
<name>A0A835YQF2_9STRA</name>
<evidence type="ECO:0000256" key="3">
    <source>
        <dbReference type="ARBA" id="ARBA00011019"/>
    </source>
</evidence>
<dbReference type="GO" id="GO:0003755">
    <property type="term" value="F:peptidyl-prolyl cis-trans isomerase activity"/>
    <property type="evidence" value="ECO:0007669"/>
    <property type="project" value="UniProtKB-KW"/>
</dbReference>
<evidence type="ECO:0000256" key="1">
    <source>
        <dbReference type="ARBA" id="ARBA00000971"/>
    </source>
</evidence>
<evidence type="ECO:0000256" key="8">
    <source>
        <dbReference type="SAM" id="MobiDB-lite"/>
    </source>
</evidence>
<dbReference type="OrthoDB" id="16120at2759"/>
<evidence type="ECO:0000256" key="6">
    <source>
        <dbReference type="ARBA" id="ARBA00023235"/>
    </source>
</evidence>
<dbReference type="GO" id="GO:0007052">
    <property type="term" value="P:mitotic spindle organization"/>
    <property type="evidence" value="ECO:0007669"/>
    <property type="project" value="TreeGrafter"/>
</dbReference>
<dbReference type="GO" id="GO:0000159">
    <property type="term" value="C:protein phosphatase type 2A complex"/>
    <property type="evidence" value="ECO:0007669"/>
    <property type="project" value="TreeGrafter"/>
</dbReference>
<comment type="caution">
    <text evidence="9">The sequence shown here is derived from an EMBL/GenBank/DDBJ whole genome shotgun (WGS) entry which is preliminary data.</text>
</comment>
<keyword evidence="6 7" id="KW-0413">Isomerase</keyword>
<dbReference type="SUPFAM" id="SSF140984">
    <property type="entry name" value="PTPA-like"/>
    <property type="match status" value="1"/>
</dbReference>
<feature type="region of interest" description="Disordered" evidence="8">
    <location>
        <begin position="380"/>
        <end position="422"/>
    </location>
</feature>
<dbReference type="Pfam" id="PF03095">
    <property type="entry name" value="PTPA"/>
    <property type="match status" value="1"/>
</dbReference>
<evidence type="ECO:0000256" key="7">
    <source>
        <dbReference type="RuleBase" id="RU361210"/>
    </source>
</evidence>
<comment type="subcellular location">
    <subcellularLocation>
        <location evidence="2 7">Cytoplasm</location>
    </subcellularLocation>
</comment>
<accession>A0A835YQF2</accession>
<dbReference type="GO" id="GO:0005634">
    <property type="term" value="C:nucleus"/>
    <property type="evidence" value="ECO:0007669"/>
    <property type="project" value="TreeGrafter"/>
</dbReference>
<dbReference type="EMBL" id="JAFCMP010000490">
    <property type="protein sequence ID" value="KAG5179196.1"/>
    <property type="molecule type" value="Genomic_DNA"/>
</dbReference>
<evidence type="ECO:0000256" key="2">
    <source>
        <dbReference type="ARBA" id="ARBA00004496"/>
    </source>
</evidence>
<feature type="compositionally biased region" description="Basic and acidic residues" evidence="8">
    <location>
        <begin position="396"/>
        <end position="412"/>
    </location>
</feature>
<comment type="similarity">
    <text evidence="3 7">Belongs to the PTPA-type PPIase family.</text>
</comment>
<gene>
    <name evidence="9" type="ORF">JKP88DRAFT_270405</name>
</gene>
<reference evidence="9" key="1">
    <citation type="submission" date="2021-02" db="EMBL/GenBank/DDBJ databases">
        <title>First Annotated Genome of the Yellow-green Alga Tribonema minus.</title>
        <authorList>
            <person name="Mahan K.M."/>
        </authorList>
    </citation>
    <scope>NUCLEOTIDE SEQUENCE</scope>
    <source>
        <strain evidence="9">UTEX B ZZ1240</strain>
    </source>
</reference>